<evidence type="ECO:0000259" key="8">
    <source>
        <dbReference type="Pfam" id="PF14508"/>
    </source>
</evidence>
<organism evidence="10 11">
    <name type="scientific">Bacteroides faecalis</name>
    <dbReference type="NCBI Taxonomy" id="2447885"/>
    <lineage>
        <taxon>Bacteria</taxon>
        <taxon>Pseudomonadati</taxon>
        <taxon>Bacteroidota</taxon>
        <taxon>Bacteroidia</taxon>
        <taxon>Bacteroidales</taxon>
        <taxon>Bacteroidaceae</taxon>
        <taxon>Bacteroides</taxon>
    </lineage>
</organism>
<dbReference type="InterPro" id="IPR029486">
    <property type="entry name" value="GH97_N"/>
</dbReference>
<dbReference type="Pfam" id="PF14508">
    <property type="entry name" value="GH97_N"/>
    <property type="match status" value="1"/>
</dbReference>
<dbReference type="InterPro" id="IPR052720">
    <property type="entry name" value="Glycosyl_hydrolase_97"/>
</dbReference>
<dbReference type="PANTHER" id="PTHR35803">
    <property type="entry name" value="GLUCAN 1,4-ALPHA-GLUCOSIDASE SUSB-RELATED"/>
    <property type="match status" value="1"/>
</dbReference>
<keyword evidence="5" id="KW-0326">Glycosidase</keyword>
<dbReference type="AlphaFoldDB" id="A0A401LPE2"/>
<comment type="cofactor">
    <cofactor evidence="1">
        <name>Ca(2+)</name>
        <dbReference type="ChEBI" id="CHEBI:29108"/>
    </cofactor>
</comment>
<dbReference type="Pfam" id="PF10566">
    <property type="entry name" value="Glyco_hydro_97"/>
    <property type="match status" value="1"/>
</dbReference>
<feature type="domain" description="Glycosyl-hydrolase 97 catalytic" evidence="7">
    <location>
        <begin position="296"/>
        <end position="462"/>
    </location>
</feature>
<dbReference type="GO" id="GO:0030246">
    <property type="term" value="F:carbohydrate binding"/>
    <property type="evidence" value="ECO:0007669"/>
    <property type="project" value="InterPro"/>
</dbReference>
<feature type="domain" description="Glycosyl-hydrolase 97 N-terminal" evidence="8">
    <location>
        <begin position="27"/>
        <end position="278"/>
    </location>
</feature>
<dbReference type="InterPro" id="IPR014718">
    <property type="entry name" value="GH-type_carb-bd"/>
</dbReference>
<evidence type="ECO:0000256" key="2">
    <source>
        <dbReference type="ARBA" id="ARBA00011245"/>
    </source>
</evidence>
<dbReference type="EMBL" id="BHWB01000001">
    <property type="protein sequence ID" value="GCB33408.1"/>
    <property type="molecule type" value="Genomic_DNA"/>
</dbReference>
<evidence type="ECO:0000259" key="7">
    <source>
        <dbReference type="Pfam" id="PF10566"/>
    </source>
</evidence>
<dbReference type="Proteomes" id="UP000288079">
    <property type="component" value="Unassembled WGS sequence"/>
</dbReference>
<dbReference type="GO" id="GO:0016798">
    <property type="term" value="F:hydrolase activity, acting on glycosyl bonds"/>
    <property type="evidence" value="ECO:0007669"/>
    <property type="project" value="UniProtKB-KW"/>
</dbReference>
<feature type="domain" description="Glycosyl-hydrolase 97 C-terminal oligomerisation" evidence="9">
    <location>
        <begin position="560"/>
        <end position="655"/>
    </location>
</feature>
<name>A0A401LPE2_9BACE</name>
<keyword evidence="4" id="KW-0106">Calcium</keyword>
<dbReference type="InterPro" id="IPR013785">
    <property type="entry name" value="Aldolase_TIM"/>
</dbReference>
<evidence type="ECO:0000313" key="11">
    <source>
        <dbReference type="Proteomes" id="UP000288079"/>
    </source>
</evidence>
<keyword evidence="6" id="KW-0732">Signal</keyword>
<dbReference type="Gene3D" id="3.20.20.70">
    <property type="entry name" value="Aldolase class I"/>
    <property type="match status" value="1"/>
</dbReference>
<sequence length="659" mass="75024">MMKKIIFLFTLLLCTYGSIQAQKSITVKSPDGNIRFTVQVNKNALPSYSVYYKNTQLVKDGALGFEFDNGTFGENVTLGRTTQRSGIEKYDLIAGKSSHVEDAFQEAVIPLKETKAPNRQVNVVVRVFNDGAAFRYVFPKQDQWASYIMYDELTTFDLANNPDVLTMFLKSYTTSHEGFYSQMKYSDIPANQLMEMPTLYHYEDVYMAITEAAIRNYAGMYLMNEQGSLRGKLSPLPGQQQIKVKAELPHQSPWRVMMIGKEVGALISSNILTNLNDPCAIKDTSWIKPGKTTFSWWNGNVVPDSFFLPGNNFYTNQYYIDFVARAGLDFHSIYGYAEQPWYEDENMSFEFPSETANVMKPVKSLDMDTIAKYAASKGVGLHMWVNWKPLYNRLEEALTQFEKWGVRGMMVDFMDRDDQEMICIQEDILKKAAEHKIFVQFHGSSKPSGLNRTYPNEFAREGTRNYECYKWSKDMGADLDIAIPFTRLLAGVTDYHLGGFHAVPKDKFRIQYTNPLVTSTRCHMLGMYVVLECYLGMVCDSPMAYEGQPGFEFIQKVPTTWDETIVPSASVMEYVTVARRHGSDWYVGAINNSKERSVSFKTDFLSDGNYIAEIYSDANDTDSNPNNLVKRTMKIDKKSTIELQLANSGGAAIHIYPEK</sequence>
<dbReference type="OrthoDB" id="1109141at2"/>
<evidence type="ECO:0000256" key="6">
    <source>
        <dbReference type="SAM" id="SignalP"/>
    </source>
</evidence>
<evidence type="ECO:0000259" key="9">
    <source>
        <dbReference type="Pfam" id="PF14509"/>
    </source>
</evidence>
<evidence type="ECO:0000256" key="4">
    <source>
        <dbReference type="ARBA" id="ARBA00022837"/>
    </source>
</evidence>
<keyword evidence="3" id="KW-0378">Hydrolase</keyword>
<evidence type="ECO:0000313" key="10">
    <source>
        <dbReference type="EMBL" id="GCB33408.1"/>
    </source>
</evidence>
<feature type="signal peptide" evidence="6">
    <location>
        <begin position="1"/>
        <end position="21"/>
    </location>
</feature>
<evidence type="ECO:0000256" key="1">
    <source>
        <dbReference type="ARBA" id="ARBA00001913"/>
    </source>
</evidence>
<dbReference type="PANTHER" id="PTHR35803:SF2">
    <property type="entry name" value="RETAINING ALPHA-GALACTOSIDASE"/>
    <property type="match status" value="1"/>
</dbReference>
<comment type="caution">
    <text evidence="10">The sequence shown here is derived from an EMBL/GenBank/DDBJ whole genome shotgun (WGS) entry which is preliminary data.</text>
</comment>
<protein>
    <submittedName>
        <fullName evidence="10">Alpha-glucosidase</fullName>
    </submittedName>
</protein>
<dbReference type="RefSeq" id="WP_125039760.1">
    <property type="nucleotide sequence ID" value="NZ_BHWB01000001.1"/>
</dbReference>
<comment type="subunit">
    <text evidence="2">Monomer.</text>
</comment>
<feature type="chain" id="PRO_5019137128" evidence="6">
    <location>
        <begin position="22"/>
        <end position="659"/>
    </location>
</feature>
<proteinExistence type="predicted"/>
<gene>
    <name evidence="10" type="ORF">KGMB02408_03530</name>
</gene>
<dbReference type="Gene3D" id="2.60.40.1180">
    <property type="entry name" value="Golgi alpha-mannosidase II"/>
    <property type="match status" value="1"/>
</dbReference>
<dbReference type="Pfam" id="PF14509">
    <property type="entry name" value="GH97_C"/>
    <property type="match status" value="1"/>
</dbReference>
<evidence type="ECO:0000256" key="3">
    <source>
        <dbReference type="ARBA" id="ARBA00022801"/>
    </source>
</evidence>
<dbReference type="InterPro" id="IPR017853">
    <property type="entry name" value="GH"/>
</dbReference>
<evidence type="ECO:0000256" key="5">
    <source>
        <dbReference type="ARBA" id="ARBA00023295"/>
    </source>
</evidence>
<dbReference type="InterPro" id="IPR013780">
    <property type="entry name" value="Glyco_hydro_b"/>
</dbReference>
<dbReference type="Gene3D" id="2.70.98.10">
    <property type="match status" value="1"/>
</dbReference>
<dbReference type="InterPro" id="IPR029483">
    <property type="entry name" value="GH97_C"/>
</dbReference>
<dbReference type="InterPro" id="IPR019563">
    <property type="entry name" value="GH97_catalytic"/>
</dbReference>
<accession>A0A401LPE2</accession>
<keyword evidence="11" id="KW-1185">Reference proteome</keyword>
<reference evidence="10 11" key="1">
    <citation type="submission" date="2018-10" db="EMBL/GenBank/DDBJ databases">
        <title>Draft Genome Sequence of Bacteroides sp. KCTC 15687.</title>
        <authorList>
            <person name="Yu S.Y."/>
            <person name="Kim J.S."/>
            <person name="Oh B.S."/>
            <person name="Park S.H."/>
            <person name="Kang S.W."/>
            <person name="Park J.E."/>
            <person name="Choi S.H."/>
            <person name="Han K.I."/>
            <person name="Lee K.C."/>
            <person name="Eom M.K."/>
            <person name="Suh M.K."/>
            <person name="Lee D.H."/>
            <person name="Yoon H."/>
            <person name="Kim B."/>
            <person name="Yang S.J."/>
            <person name="Lee J.S."/>
            <person name="Lee J.H."/>
        </authorList>
    </citation>
    <scope>NUCLEOTIDE SEQUENCE [LARGE SCALE GENOMIC DNA]</scope>
    <source>
        <strain evidence="10 11">KCTC 15687</strain>
    </source>
</reference>
<dbReference type="SUPFAM" id="SSF51445">
    <property type="entry name" value="(Trans)glycosidases"/>
    <property type="match status" value="1"/>
</dbReference>